<dbReference type="Proteomes" id="UP001162740">
    <property type="component" value="Plasmid pGD02.2.2"/>
</dbReference>
<dbReference type="RefSeq" id="WP_229583335.1">
    <property type="nucleotide sequence ID" value="NZ_CP083976.1"/>
</dbReference>
<proteinExistence type="predicted"/>
<feature type="region of interest" description="Disordered" evidence="1">
    <location>
        <begin position="162"/>
        <end position="187"/>
    </location>
</feature>
<evidence type="ECO:0000313" key="2">
    <source>
        <dbReference type="EMBL" id="UZF48480.1"/>
    </source>
</evidence>
<protein>
    <submittedName>
        <fullName evidence="2">Uncharacterized protein</fullName>
    </submittedName>
</protein>
<sequence>MASTSQSASRRSLRPHTTPNVRENARRQRERLLARQAELEALAGPIHDATDKLSKLEAAVASRAQSPLKKIERLEQTRDRRIKKIQEQYAAKIAEIQREMEAGTETLTPQEREQESALLREYAEAIVTFSRSASASELAPLLGVSAREAKKLIMQAKADLGAAGAAESAGSSSEDKQDDKQPVPAAS</sequence>
<feature type="region of interest" description="Disordered" evidence="1">
    <location>
        <begin position="1"/>
        <end position="29"/>
    </location>
</feature>
<feature type="compositionally biased region" description="Low complexity" evidence="1">
    <location>
        <begin position="162"/>
        <end position="172"/>
    </location>
</feature>
<dbReference type="AlphaFoldDB" id="A0AA46X1S4"/>
<geneLocation type="plasmid" evidence="2 3">
    <name>pGD02.2.2</name>
</geneLocation>
<organism evidence="2 3">
    <name type="scientific">Rhodococcus rhodochrous</name>
    <dbReference type="NCBI Taxonomy" id="1829"/>
    <lineage>
        <taxon>Bacteria</taxon>
        <taxon>Bacillati</taxon>
        <taxon>Actinomycetota</taxon>
        <taxon>Actinomycetes</taxon>
        <taxon>Mycobacteriales</taxon>
        <taxon>Nocardiaceae</taxon>
        <taxon>Rhodococcus</taxon>
    </lineage>
</organism>
<evidence type="ECO:0000313" key="3">
    <source>
        <dbReference type="Proteomes" id="UP001162740"/>
    </source>
</evidence>
<evidence type="ECO:0000256" key="1">
    <source>
        <dbReference type="SAM" id="MobiDB-lite"/>
    </source>
</evidence>
<gene>
    <name evidence="2" type="ORF">KUM34_029340</name>
</gene>
<keyword evidence="2" id="KW-0614">Plasmid</keyword>
<accession>A0AA46X1S4</accession>
<dbReference type="EMBL" id="CP083976">
    <property type="protein sequence ID" value="UZF48480.1"/>
    <property type="molecule type" value="Genomic_DNA"/>
</dbReference>
<reference evidence="2 3" key="1">
    <citation type="journal article" date="2021" name="Front. Microbiol.">
        <title>Bacterial Transformation of Aromatic Monomers in Softwood Black Liquor.</title>
        <authorList>
            <person name="Navas L.E."/>
            <person name="Dexter G."/>
            <person name="Liu J."/>
            <person name="Levy-Booth D."/>
            <person name="Cho M."/>
            <person name="Jang S.K."/>
            <person name="Mansfield S.D."/>
            <person name="Renneckar S."/>
            <person name="Mohn W.W."/>
            <person name="Eltis L.D."/>
        </authorList>
    </citation>
    <scope>NUCLEOTIDE SEQUENCE [LARGE SCALE GENOMIC DNA]</scope>
    <source>
        <strain evidence="2 3">GD02</strain>
    </source>
</reference>
<name>A0AA46X1S4_RHORH</name>
<feature type="compositionally biased region" description="Polar residues" evidence="1">
    <location>
        <begin position="1"/>
        <end position="21"/>
    </location>
</feature>